<dbReference type="PANTHER" id="PTHR47572:SF4">
    <property type="entry name" value="LACTONASE DRP35"/>
    <property type="match status" value="1"/>
</dbReference>
<sequence length="289" mass="31697">MMHTPDRKSLPDPKTTHSEQILELKYYTEGPAVDHKGSFYFTDLAGKGIRSFHGGRSLVWGKGERPNGQAILLNGDHLVCDSFSACVLKYSANGKLLGSVSPETIEGHQVLCPNDIAIDPDKGFYFTDSVRKEGMVYFVGWDGSARIVAKGIDFANGIVFQKKKNVLWVAESYKNRILKVDLNAHSKDADYMTVFASLPFNKNNTETGNLPDGMALDREGRLWIAHYGMQAVQVLSETGELLATYDSGIPLTSNLCFVGDEIWITGGIAEPGPGRLAKMKVGIEGYSLL</sequence>
<dbReference type="RefSeq" id="WP_163383944.1">
    <property type="nucleotide sequence ID" value="NZ_JAUFQS010000004.1"/>
</dbReference>
<evidence type="ECO:0000256" key="1">
    <source>
        <dbReference type="ARBA" id="ARBA00022801"/>
    </source>
</evidence>
<dbReference type="Proteomes" id="UP001236663">
    <property type="component" value="Unassembled WGS sequence"/>
</dbReference>
<protein>
    <submittedName>
        <fullName evidence="3">SMP-30/gluconolactonase/LRE family protein</fullName>
    </submittedName>
</protein>
<evidence type="ECO:0000259" key="2">
    <source>
        <dbReference type="Pfam" id="PF08450"/>
    </source>
</evidence>
<dbReference type="Gene3D" id="2.120.10.30">
    <property type="entry name" value="TolB, C-terminal domain"/>
    <property type="match status" value="1"/>
</dbReference>
<dbReference type="EMBL" id="JAUFQS010000004">
    <property type="protein sequence ID" value="MDN3687050.1"/>
    <property type="molecule type" value="Genomic_DNA"/>
</dbReference>
<gene>
    <name evidence="3" type="ORF">QWZ15_04355</name>
</gene>
<dbReference type="PANTHER" id="PTHR47572">
    <property type="entry name" value="LIPOPROTEIN-RELATED"/>
    <property type="match status" value="1"/>
</dbReference>
<organism evidence="3 4">
    <name type="scientific">Cyclobacterium jeungdonense</name>
    <dbReference type="NCBI Taxonomy" id="708087"/>
    <lineage>
        <taxon>Bacteria</taxon>
        <taxon>Pseudomonadati</taxon>
        <taxon>Bacteroidota</taxon>
        <taxon>Cytophagia</taxon>
        <taxon>Cytophagales</taxon>
        <taxon>Cyclobacteriaceae</taxon>
        <taxon>Cyclobacterium</taxon>
    </lineage>
</organism>
<evidence type="ECO:0000313" key="3">
    <source>
        <dbReference type="EMBL" id="MDN3687050.1"/>
    </source>
</evidence>
<dbReference type="InterPro" id="IPR013658">
    <property type="entry name" value="SGL"/>
</dbReference>
<feature type="domain" description="SMP-30/Gluconolactonase/LRE-like region" evidence="2">
    <location>
        <begin position="28"/>
        <end position="261"/>
    </location>
</feature>
<comment type="caution">
    <text evidence="3">The sequence shown here is derived from an EMBL/GenBank/DDBJ whole genome shotgun (WGS) entry which is preliminary data.</text>
</comment>
<dbReference type="PRINTS" id="PR01790">
    <property type="entry name" value="SMP30FAMILY"/>
</dbReference>
<name>A0ABT8C3G3_9BACT</name>
<dbReference type="Pfam" id="PF08450">
    <property type="entry name" value="SGL"/>
    <property type="match status" value="1"/>
</dbReference>
<proteinExistence type="predicted"/>
<dbReference type="InterPro" id="IPR005511">
    <property type="entry name" value="SMP-30"/>
</dbReference>
<dbReference type="InterPro" id="IPR011042">
    <property type="entry name" value="6-blade_b-propeller_TolB-like"/>
</dbReference>
<evidence type="ECO:0000313" key="4">
    <source>
        <dbReference type="Proteomes" id="UP001236663"/>
    </source>
</evidence>
<dbReference type="InterPro" id="IPR051262">
    <property type="entry name" value="SMP-30/CGR1_Lactonase"/>
</dbReference>
<reference evidence="4" key="1">
    <citation type="journal article" date="2019" name="Int. J. Syst. Evol. Microbiol.">
        <title>The Global Catalogue of Microorganisms (GCM) 10K type strain sequencing project: providing services to taxonomists for standard genome sequencing and annotation.</title>
        <authorList>
            <consortium name="The Broad Institute Genomics Platform"/>
            <consortium name="The Broad Institute Genome Sequencing Center for Infectious Disease"/>
            <person name="Wu L."/>
            <person name="Ma J."/>
        </authorList>
    </citation>
    <scope>NUCLEOTIDE SEQUENCE [LARGE SCALE GENOMIC DNA]</scope>
    <source>
        <strain evidence="4">CECT 7706</strain>
    </source>
</reference>
<accession>A0ABT8C3G3</accession>
<keyword evidence="4" id="KW-1185">Reference proteome</keyword>
<keyword evidence="1" id="KW-0378">Hydrolase</keyword>
<dbReference type="SUPFAM" id="SSF63829">
    <property type="entry name" value="Calcium-dependent phosphotriesterase"/>
    <property type="match status" value="1"/>
</dbReference>